<organism evidence="1 2">
    <name type="scientific">Muricoccus pecuniae</name>
    <dbReference type="NCBI Taxonomy" id="693023"/>
    <lineage>
        <taxon>Bacteria</taxon>
        <taxon>Pseudomonadati</taxon>
        <taxon>Pseudomonadota</taxon>
        <taxon>Alphaproteobacteria</taxon>
        <taxon>Acetobacterales</taxon>
        <taxon>Roseomonadaceae</taxon>
        <taxon>Muricoccus</taxon>
    </lineage>
</organism>
<evidence type="ECO:0000313" key="1">
    <source>
        <dbReference type="EMBL" id="MBB5696283.1"/>
    </source>
</evidence>
<protein>
    <submittedName>
        <fullName evidence="1">Uncharacterized protein</fullName>
    </submittedName>
</protein>
<comment type="caution">
    <text evidence="1">The sequence shown here is derived from an EMBL/GenBank/DDBJ whole genome shotgun (WGS) entry which is preliminary data.</text>
</comment>
<evidence type="ECO:0000313" key="2">
    <source>
        <dbReference type="Proteomes" id="UP000580654"/>
    </source>
</evidence>
<dbReference type="RefSeq" id="WP_184521455.1">
    <property type="nucleotide sequence ID" value="NZ_JACIJD010000036.1"/>
</dbReference>
<dbReference type="Proteomes" id="UP000580654">
    <property type="component" value="Unassembled WGS sequence"/>
</dbReference>
<accession>A0A840YML2</accession>
<dbReference type="AlphaFoldDB" id="A0A840YML2"/>
<name>A0A840YML2_9PROT</name>
<proteinExistence type="predicted"/>
<keyword evidence="2" id="KW-1185">Reference proteome</keyword>
<reference evidence="1 2" key="1">
    <citation type="submission" date="2020-08" db="EMBL/GenBank/DDBJ databases">
        <title>Genomic Encyclopedia of Type Strains, Phase IV (KMG-IV): sequencing the most valuable type-strain genomes for metagenomic binning, comparative biology and taxonomic classification.</title>
        <authorList>
            <person name="Goeker M."/>
        </authorList>
    </citation>
    <scope>NUCLEOTIDE SEQUENCE [LARGE SCALE GENOMIC DNA]</scope>
    <source>
        <strain evidence="1 2">DSM 25622</strain>
    </source>
</reference>
<dbReference type="EMBL" id="JACIJD010000036">
    <property type="protein sequence ID" value="MBB5696283.1"/>
    <property type="molecule type" value="Genomic_DNA"/>
</dbReference>
<gene>
    <name evidence="1" type="ORF">FHS87_004353</name>
</gene>
<sequence>MASSDPARLIADSRRFLLVFFLLVLSGIGLVAGAHVALARKGLLPPPPLAATGCIDDKFRALRDAPLADRTLLAVGSSATWRNLDIPALERRLQGSRGFNAAPCYLHIDQTEYLTAFLLERIPEVDTVITVVAPRDFESCAPEERAFFDAALTAAYLDRQVPHWLPYVTGFRPLYLARESLARRASLTLYPKLVQLPGEPSGF</sequence>